<dbReference type="OrthoDB" id="9819044at2"/>
<organism evidence="2 3">
    <name type="scientific">Tindallia magadiensis</name>
    <dbReference type="NCBI Taxonomy" id="69895"/>
    <lineage>
        <taxon>Bacteria</taxon>
        <taxon>Bacillati</taxon>
        <taxon>Bacillota</taxon>
        <taxon>Clostridia</taxon>
        <taxon>Peptostreptococcales</taxon>
        <taxon>Tindalliaceae</taxon>
        <taxon>Tindallia</taxon>
    </lineage>
</organism>
<evidence type="ECO:0000313" key="3">
    <source>
        <dbReference type="Proteomes" id="UP000199287"/>
    </source>
</evidence>
<keyword evidence="3" id="KW-1185">Reference proteome</keyword>
<gene>
    <name evidence="2" type="ORF">SAMN05192551_103197</name>
</gene>
<feature type="transmembrane region" description="Helical" evidence="1">
    <location>
        <begin position="41"/>
        <end position="64"/>
    </location>
</feature>
<sequence length="327" mass="38278">MSSMYTMESFLGAIGWLSLLFGLIILNFYGYYRQKSLPARWWFHSASFLIAGVCCLKIMIIAMLEMPIKTSFQQFTYLLSWAAMITLLFAAFFYWQPTRQKNNSSPAPSSPLPLASLFQAMEDWICIYDSDFTLMNTNHQDYPLYSVTELHHLPSFLRQIEPLLSKKESTRLHLFLKHLDTKNAFMDLQLLLHPFQSYMILSKVLDHHHIWVGTIMLIHPAAKELSLIHSIDTQNKQIEAFNQQRQASLLKLEQFEFEKEKDRLLQDINLSIIRNIQHHIHQIQRLQENKALTVNEKRKAIALISEEIGCLYKQLRQTVRQMATKGE</sequence>
<protein>
    <submittedName>
        <fullName evidence="2">Uncharacterized protein</fullName>
    </submittedName>
</protein>
<proteinExistence type="predicted"/>
<dbReference type="RefSeq" id="WP_093371218.1">
    <property type="nucleotide sequence ID" value="NZ_FOQA01000003.1"/>
</dbReference>
<reference evidence="3" key="1">
    <citation type="submission" date="2016-10" db="EMBL/GenBank/DDBJ databases">
        <authorList>
            <person name="Varghese N."/>
            <person name="Submissions S."/>
        </authorList>
    </citation>
    <scope>NUCLEOTIDE SEQUENCE [LARGE SCALE GENOMIC DNA]</scope>
    <source>
        <strain evidence="3">Z-7934</strain>
    </source>
</reference>
<name>A0A1I3D8Z8_9FIRM</name>
<feature type="transmembrane region" description="Helical" evidence="1">
    <location>
        <begin position="76"/>
        <end position="95"/>
    </location>
</feature>
<keyword evidence="1" id="KW-0472">Membrane</keyword>
<dbReference type="AlphaFoldDB" id="A0A1I3D8Z8"/>
<feature type="transmembrane region" description="Helical" evidence="1">
    <location>
        <begin position="9"/>
        <end position="29"/>
    </location>
</feature>
<evidence type="ECO:0000313" key="2">
    <source>
        <dbReference type="EMBL" id="SFH83069.1"/>
    </source>
</evidence>
<dbReference type="EMBL" id="FOQA01000003">
    <property type="protein sequence ID" value="SFH83069.1"/>
    <property type="molecule type" value="Genomic_DNA"/>
</dbReference>
<dbReference type="Proteomes" id="UP000199287">
    <property type="component" value="Unassembled WGS sequence"/>
</dbReference>
<dbReference type="STRING" id="69895.SAMN05192551_103197"/>
<accession>A0A1I3D8Z8</accession>
<keyword evidence="1" id="KW-0812">Transmembrane</keyword>
<evidence type="ECO:0000256" key="1">
    <source>
        <dbReference type="SAM" id="Phobius"/>
    </source>
</evidence>
<keyword evidence="1" id="KW-1133">Transmembrane helix</keyword>